<sequence>MKRTIVIGPLIGVMLASLSGCDGIWTDGGQAGNDAPAVSESATPSPKPELVLATAVIGLGKQNLKFTVDGGKGDVRSGSLDAASGAVKVTADVGGSPTELITYRDDIYIGGLRGDGKWFHARVPNFKDSAIPFLAMADPLFGASFLGSASDVQQSQPNTLSGTADLTRVIASGTTQLIAYAFGKAAGAEATALPFTATVDDAGALSAVNMVFPKADRGKDLVYNLKITEVGGAVTITVPAEGDTVPAPADFYTAP</sequence>
<comment type="caution">
    <text evidence="1">The sequence shown here is derived from an EMBL/GenBank/DDBJ whole genome shotgun (WGS) entry which is preliminary data.</text>
</comment>
<gene>
    <name evidence="1" type="ORF">Vau01_105130</name>
</gene>
<evidence type="ECO:0008006" key="3">
    <source>
        <dbReference type="Google" id="ProtNLM"/>
    </source>
</evidence>
<reference evidence="1" key="1">
    <citation type="submission" date="2021-01" db="EMBL/GenBank/DDBJ databases">
        <title>Whole genome shotgun sequence of Virgisporangium aurantiacum NBRC 16421.</title>
        <authorList>
            <person name="Komaki H."/>
            <person name="Tamura T."/>
        </authorList>
    </citation>
    <scope>NUCLEOTIDE SEQUENCE</scope>
    <source>
        <strain evidence="1">NBRC 16421</strain>
    </source>
</reference>
<proteinExistence type="predicted"/>
<dbReference type="PROSITE" id="PS51257">
    <property type="entry name" value="PROKAR_LIPOPROTEIN"/>
    <property type="match status" value="1"/>
</dbReference>
<protein>
    <recommendedName>
        <fullName evidence="3">Lipoprotein</fullName>
    </recommendedName>
</protein>
<dbReference type="AlphaFoldDB" id="A0A8J4E8Q0"/>
<organism evidence="1 2">
    <name type="scientific">Virgisporangium aurantiacum</name>
    <dbReference type="NCBI Taxonomy" id="175570"/>
    <lineage>
        <taxon>Bacteria</taxon>
        <taxon>Bacillati</taxon>
        <taxon>Actinomycetota</taxon>
        <taxon>Actinomycetes</taxon>
        <taxon>Micromonosporales</taxon>
        <taxon>Micromonosporaceae</taxon>
        <taxon>Virgisporangium</taxon>
    </lineage>
</organism>
<evidence type="ECO:0000313" key="2">
    <source>
        <dbReference type="Proteomes" id="UP000612585"/>
    </source>
</evidence>
<dbReference type="Gene3D" id="2.50.20.20">
    <property type="match status" value="1"/>
</dbReference>
<dbReference type="Proteomes" id="UP000612585">
    <property type="component" value="Unassembled WGS sequence"/>
</dbReference>
<keyword evidence="2" id="KW-1185">Reference proteome</keyword>
<evidence type="ECO:0000313" key="1">
    <source>
        <dbReference type="EMBL" id="GIJ62997.1"/>
    </source>
</evidence>
<dbReference type="RefSeq" id="WP_204008981.1">
    <property type="nucleotide sequence ID" value="NZ_BOPG01000085.1"/>
</dbReference>
<accession>A0A8J4E8Q0</accession>
<name>A0A8J4E8Q0_9ACTN</name>
<dbReference type="EMBL" id="BOPG01000085">
    <property type="protein sequence ID" value="GIJ62997.1"/>
    <property type="molecule type" value="Genomic_DNA"/>
</dbReference>